<feature type="transmembrane region" description="Helical" evidence="1">
    <location>
        <begin position="69"/>
        <end position="87"/>
    </location>
</feature>
<feature type="transmembrane region" description="Helical" evidence="1">
    <location>
        <begin position="107"/>
        <end position="124"/>
    </location>
</feature>
<dbReference type="GeneID" id="56144961"/>
<keyword evidence="3" id="KW-1185">Reference proteome</keyword>
<evidence type="ECO:0008006" key="4">
    <source>
        <dbReference type="Google" id="ProtNLM"/>
    </source>
</evidence>
<organism evidence="2 3">
    <name type="scientific">Natrinema zhouii</name>
    <dbReference type="NCBI Taxonomy" id="1710539"/>
    <lineage>
        <taxon>Archaea</taxon>
        <taxon>Methanobacteriati</taxon>
        <taxon>Methanobacteriota</taxon>
        <taxon>Stenosarchaea group</taxon>
        <taxon>Halobacteria</taxon>
        <taxon>Halobacteriales</taxon>
        <taxon>Natrialbaceae</taxon>
        <taxon>Natrinema</taxon>
    </lineage>
</organism>
<dbReference type="OrthoDB" id="206484at2157"/>
<name>A0A7D6CNC3_9EURY</name>
<dbReference type="Proteomes" id="UP000510869">
    <property type="component" value="Chromosome"/>
</dbReference>
<reference evidence="2 3" key="1">
    <citation type="submission" date="2020-07" db="EMBL/GenBank/DDBJ databases">
        <title>Natrinema (YPL30) sp. nov. and Haloterrigena xxxxxx (YPL8) sp. nov., isolated from a salt mine.</title>
        <authorList>
            <person name="Cui H."/>
        </authorList>
    </citation>
    <scope>NUCLEOTIDE SEQUENCE [LARGE SCALE GENOMIC DNA]</scope>
    <source>
        <strain evidence="2 3">YPL13</strain>
    </source>
</reference>
<dbReference type="Pfam" id="PF24396">
    <property type="entry name" value="DUF7541"/>
    <property type="match status" value="1"/>
</dbReference>
<evidence type="ECO:0000256" key="1">
    <source>
        <dbReference type="SAM" id="Phobius"/>
    </source>
</evidence>
<accession>A0A7D6CNC3</accession>
<proteinExistence type="predicted"/>
<dbReference type="InterPro" id="IPR055963">
    <property type="entry name" value="DUF7541"/>
</dbReference>
<keyword evidence="1" id="KW-0472">Membrane</keyword>
<evidence type="ECO:0000313" key="2">
    <source>
        <dbReference type="EMBL" id="QLK25775.1"/>
    </source>
</evidence>
<evidence type="ECO:0000313" key="3">
    <source>
        <dbReference type="Proteomes" id="UP000510869"/>
    </source>
</evidence>
<sequence length="139" mass="14081">MVDHSRRTETDRTDAAKPWPILVALGLVGSEVGIVVDLVPVAVGGLVVFAASVAGILADADYVDRPLAFAAKFGAAFVVVGALLTAHGTGALPIAPLEPLSGLASRGLALVLAGIVTIVGAGFVRSRRAEDDGVRTLES</sequence>
<keyword evidence="1" id="KW-1133">Transmembrane helix</keyword>
<dbReference type="AlphaFoldDB" id="A0A7D6CNC3"/>
<dbReference type="KEGG" id="nay:HYG81_17110"/>
<gene>
    <name evidence="2" type="ORF">HYG81_17110</name>
</gene>
<dbReference type="EMBL" id="CP059154">
    <property type="protein sequence ID" value="QLK25775.1"/>
    <property type="molecule type" value="Genomic_DNA"/>
</dbReference>
<protein>
    <recommendedName>
        <fullName evidence="4">Cox cluster protein</fullName>
    </recommendedName>
</protein>
<dbReference type="RefSeq" id="WP_180840959.1">
    <property type="nucleotide sequence ID" value="NZ_CP059154.1"/>
</dbReference>
<keyword evidence="1" id="KW-0812">Transmembrane</keyword>
<feature type="transmembrane region" description="Helical" evidence="1">
    <location>
        <begin position="32"/>
        <end position="57"/>
    </location>
</feature>